<dbReference type="GO" id="GO:0016020">
    <property type="term" value="C:membrane"/>
    <property type="evidence" value="ECO:0007669"/>
    <property type="project" value="UniProtKB-SubCell"/>
</dbReference>
<evidence type="ECO:0000313" key="8">
    <source>
        <dbReference type="EMBL" id="KIM26896.1"/>
    </source>
</evidence>
<evidence type="ECO:0000256" key="5">
    <source>
        <dbReference type="ARBA" id="ARBA00023136"/>
    </source>
</evidence>
<keyword evidence="6" id="KW-0325">Glycoprotein</keyword>
<dbReference type="AlphaFoldDB" id="A0A0C3B5Z5"/>
<evidence type="ECO:0000256" key="3">
    <source>
        <dbReference type="ARBA" id="ARBA00022968"/>
    </source>
</evidence>
<keyword evidence="9" id="KW-1185">Reference proteome</keyword>
<organism evidence="8 9">
    <name type="scientific">Serendipita vermifera MAFF 305830</name>
    <dbReference type="NCBI Taxonomy" id="933852"/>
    <lineage>
        <taxon>Eukaryota</taxon>
        <taxon>Fungi</taxon>
        <taxon>Dikarya</taxon>
        <taxon>Basidiomycota</taxon>
        <taxon>Agaricomycotina</taxon>
        <taxon>Agaricomycetes</taxon>
        <taxon>Sebacinales</taxon>
        <taxon>Serendipitaceae</taxon>
        <taxon>Serendipita</taxon>
    </lineage>
</organism>
<dbReference type="PANTHER" id="PTHR12270:SF25">
    <property type="entry name" value="GLYCOSYLTRANSFERASE-LIKE PROTEIN LARGE"/>
    <property type="match status" value="1"/>
</dbReference>
<protein>
    <submittedName>
        <fullName evidence="8">Glycosyltransferase family 49 protein</fullName>
    </submittedName>
</protein>
<evidence type="ECO:0000256" key="1">
    <source>
        <dbReference type="ARBA" id="ARBA00004606"/>
    </source>
</evidence>
<dbReference type="OrthoDB" id="411524at2759"/>
<accession>A0A0C3B5Z5</accession>
<dbReference type="Proteomes" id="UP000054097">
    <property type="component" value="Unassembled WGS sequence"/>
</dbReference>
<dbReference type="HOGENOM" id="CLU_034771_2_0_1"/>
<comment type="subcellular location">
    <subcellularLocation>
        <location evidence="1">Membrane</location>
        <topology evidence="1">Single-pass type II membrane protein</topology>
    </subcellularLocation>
</comment>
<reference evidence="9" key="2">
    <citation type="submission" date="2015-01" db="EMBL/GenBank/DDBJ databases">
        <title>Evolutionary Origins and Diversification of the Mycorrhizal Mutualists.</title>
        <authorList>
            <consortium name="DOE Joint Genome Institute"/>
            <consortium name="Mycorrhizal Genomics Consortium"/>
            <person name="Kohler A."/>
            <person name="Kuo A."/>
            <person name="Nagy L.G."/>
            <person name="Floudas D."/>
            <person name="Copeland A."/>
            <person name="Barry K.W."/>
            <person name="Cichocki N."/>
            <person name="Veneault-Fourrey C."/>
            <person name="LaButti K."/>
            <person name="Lindquist E.A."/>
            <person name="Lipzen A."/>
            <person name="Lundell T."/>
            <person name="Morin E."/>
            <person name="Murat C."/>
            <person name="Riley R."/>
            <person name="Ohm R."/>
            <person name="Sun H."/>
            <person name="Tunlid A."/>
            <person name="Henrissat B."/>
            <person name="Grigoriev I.V."/>
            <person name="Hibbett D.S."/>
            <person name="Martin F."/>
        </authorList>
    </citation>
    <scope>NUCLEOTIDE SEQUENCE [LARGE SCALE GENOMIC DNA]</scope>
    <source>
        <strain evidence="9">MAFF 305830</strain>
    </source>
</reference>
<evidence type="ECO:0000313" key="9">
    <source>
        <dbReference type="Proteomes" id="UP000054097"/>
    </source>
</evidence>
<feature type="transmembrane region" description="Helical" evidence="7">
    <location>
        <begin position="9"/>
        <end position="27"/>
    </location>
</feature>
<dbReference type="InterPro" id="IPR051292">
    <property type="entry name" value="Xyl/GlcA_transferase"/>
</dbReference>
<keyword evidence="5 7" id="KW-0472">Membrane</keyword>
<dbReference type="Pfam" id="PF13896">
    <property type="entry name" value="Glyco_transf_49"/>
    <property type="match status" value="2"/>
</dbReference>
<evidence type="ECO:0000256" key="7">
    <source>
        <dbReference type="SAM" id="Phobius"/>
    </source>
</evidence>
<gene>
    <name evidence="8" type="ORF">M408DRAFT_72108</name>
</gene>
<dbReference type="GO" id="GO:0042285">
    <property type="term" value="F:xylosyltransferase activity"/>
    <property type="evidence" value="ECO:0007669"/>
    <property type="project" value="TreeGrafter"/>
</dbReference>
<sequence>MPVPRTHGVLYYFFVAYVCVACVYSFIKLLPRSVSSTLLGPSGGVVNTVPASHAWGNDPIYWSPSHSTIYKQSISREHPTSESLFLSKAFEHSMQPSRVIPFYFRATGSGQKGRFLKEDITILTIVTSNRFSVLGKLAQRYQGPISVTVHVSDITISHRNSILDELHNLYESTPGMSTWVDVHLVLDSFDRQFNMWRNVARLFARTDFVMMLDVDFAVCTDFRHRLLRSNAMLDKLREGYAAFVVPAFEFVTAEDGLDESTFPRTKKELSALYNDGKIQVFHRTWESGHNSSDYARYFQAAPGDVYKVLAYQHAYEPYVVFKREGPPWCDERFIGYGGNKASCLYEIYLSGVAFFVLSDDFLIHQSHIYAEDVRKAERRYNRQLYLDFRIEACLRFLHRAIITKELISPRGTNVHEECQKIRGASALGKDVREPKLFFLFRSIPDTSQLVQSLT</sequence>
<proteinExistence type="predicted"/>
<dbReference type="EMBL" id="KN824302">
    <property type="protein sequence ID" value="KIM26896.1"/>
    <property type="molecule type" value="Genomic_DNA"/>
</dbReference>
<keyword evidence="8" id="KW-0808">Transferase</keyword>
<name>A0A0C3B5Z5_SERVB</name>
<keyword evidence="3" id="KW-0735">Signal-anchor</keyword>
<evidence type="ECO:0000256" key="2">
    <source>
        <dbReference type="ARBA" id="ARBA00022692"/>
    </source>
</evidence>
<reference evidence="8 9" key="1">
    <citation type="submission" date="2014-04" db="EMBL/GenBank/DDBJ databases">
        <authorList>
            <consortium name="DOE Joint Genome Institute"/>
            <person name="Kuo A."/>
            <person name="Zuccaro A."/>
            <person name="Kohler A."/>
            <person name="Nagy L.G."/>
            <person name="Floudas D."/>
            <person name="Copeland A."/>
            <person name="Barry K.W."/>
            <person name="Cichocki N."/>
            <person name="Veneault-Fourrey C."/>
            <person name="LaButti K."/>
            <person name="Lindquist E.A."/>
            <person name="Lipzen A."/>
            <person name="Lundell T."/>
            <person name="Morin E."/>
            <person name="Murat C."/>
            <person name="Sun H."/>
            <person name="Tunlid A."/>
            <person name="Henrissat B."/>
            <person name="Grigoriev I.V."/>
            <person name="Hibbett D.S."/>
            <person name="Martin F."/>
            <person name="Nordberg H.P."/>
            <person name="Cantor M.N."/>
            <person name="Hua S.X."/>
        </authorList>
    </citation>
    <scope>NUCLEOTIDE SEQUENCE [LARGE SCALE GENOMIC DNA]</scope>
    <source>
        <strain evidence="8 9">MAFF 305830</strain>
    </source>
</reference>
<evidence type="ECO:0000256" key="4">
    <source>
        <dbReference type="ARBA" id="ARBA00022989"/>
    </source>
</evidence>
<keyword evidence="4 7" id="KW-1133">Transmembrane helix</keyword>
<evidence type="ECO:0000256" key="6">
    <source>
        <dbReference type="ARBA" id="ARBA00023180"/>
    </source>
</evidence>
<keyword evidence="2 7" id="KW-0812">Transmembrane</keyword>
<dbReference type="PANTHER" id="PTHR12270">
    <property type="entry name" value="GLYCOSYLTRANSFERASE-RELATED"/>
    <property type="match status" value="1"/>
</dbReference>
<dbReference type="GO" id="GO:0015020">
    <property type="term" value="F:glucuronosyltransferase activity"/>
    <property type="evidence" value="ECO:0007669"/>
    <property type="project" value="TreeGrafter"/>
</dbReference>
<dbReference type="STRING" id="933852.A0A0C3B5Z5"/>
<dbReference type="GO" id="GO:0035269">
    <property type="term" value="P:protein O-linked glycosylation via mannose"/>
    <property type="evidence" value="ECO:0007669"/>
    <property type="project" value="TreeGrafter"/>
</dbReference>